<gene>
    <name evidence="1" type="ORF">A4A59_033115</name>
</gene>
<geneLocation type="plasmid" evidence="1 2">
    <name>unnamed3</name>
</geneLocation>
<reference evidence="1" key="1">
    <citation type="submission" date="2024-10" db="EMBL/GenBank/DDBJ databases">
        <title>Strain of Rhizobium-related bacteria isolated fromm roots of Vavilovia formosa.</title>
        <authorList>
            <person name="Kimeklis A."/>
            <person name="Afonin A."/>
        </authorList>
    </citation>
    <scope>NUCLEOTIDE SEQUENCE</scope>
    <source>
        <strain evidence="1">Vaf12</strain>
    </source>
</reference>
<sequence length="344" mass="38183">MTGLVSALQIGRKLGSGHFGEVNLGEDPVHGPVAVKIYRALPNEDPAKWEARKAALLQEGINLRRAKHRHVVQVHHIVSSQTDDAVHLVMELCEQGSLQDRYEAGPLPTRDVHAIATDICHGLGALHDREMLHRDIKPGNLLMDGNGVAKLGDFGLVTDDIILGYADIAGYFDHLAPEVFETGQTSSRSDFWALGMTLYRLLHGDAWYRSSPAPRYLVRDLGYANRLAWLPHISSRWRRLIRAMLNDDPHDRLAAHGKVLDSLAAMAGDICWAYESDGTTSKWRRNAKDRLIEVTLEPAGMKWVWAAVSHPVAKGVKRILETSKGAVNKTTADRGIRAFFESCL</sequence>
<name>A0ACD5FGX4_RHILE</name>
<accession>A0ACD5FGX4</accession>
<keyword evidence="1" id="KW-0614">Plasmid</keyword>
<organism evidence="1 2">
    <name type="scientific">Rhizobium leguminosarum</name>
    <dbReference type="NCBI Taxonomy" id="384"/>
    <lineage>
        <taxon>Bacteria</taxon>
        <taxon>Pseudomonadati</taxon>
        <taxon>Pseudomonadota</taxon>
        <taxon>Alphaproteobacteria</taxon>
        <taxon>Hyphomicrobiales</taxon>
        <taxon>Rhizobiaceae</taxon>
        <taxon>Rhizobium/Agrobacterium group</taxon>
        <taxon>Rhizobium</taxon>
    </lineage>
</organism>
<proteinExistence type="predicted"/>
<keyword evidence="1" id="KW-0418">Kinase</keyword>
<dbReference type="Proteomes" id="UP000076193">
    <property type="component" value="Plasmid unnamed3"/>
</dbReference>
<evidence type="ECO:0000313" key="2">
    <source>
        <dbReference type="Proteomes" id="UP000076193"/>
    </source>
</evidence>
<dbReference type="EMBL" id="CP171847">
    <property type="protein sequence ID" value="XKQ44433.1"/>
    <property type="molecule type" value="Genomic_DNA"/>
</dbReference>
<protein>
    <submittedName>
        <fullName evidence="1">Protein kinase</fullName>
    </submittedName>
</protein>
<evidence type="ECO:0000313" key="1">
    <source>
        <dbReference type="EMBL" id="XKQ44433.1"/>
    </source>
</evidence>
<keyword evidence="1" id="KW-0808">Transferase</keyword>